<evidence type="ECO:0008006" key="8">
    <source>
        <dbReference type="Google" id="ProtNLM"/>
    </source>
</evidence>
<feature type="signal peptide" evidence="1">
    <location>
        <begin position="1"/>
        <end position="33"/>
    </location>
</feature>
<dbReference type="Proteomes" id="UP001609176">
    <property type="component" value="Unassembled WGS sequence"/>
</dbReference>
<accession>A0ABW7KQF4</accession>
<name>A0ABW7KQF4_9NOCA</name>
<dbReference type="Proteomes" id="UP001609175">
    <property type="component" value="Unassembled WGS sequence"/>
</dbReference>
<sequence>MNRKRQGSRLAAATAVLGTAALTMVLSAPTASAGVTSINIEPGLSTGSSNVYGAGCTYKLTATTDNGDQVFFQSTGLASFGAINAFPVNGRVETTWTPRQNGRFWVTASIGDGSSFSNVEVTIGRGIPIGPFCIVIP</sequence>
<evidence type="ECO:0000313" key="7">
    <source>
        <dbReference type="Proteomes" id="UP001609219"/>
    </source>
</evidence>
<comment type="caution">
    <text evidence="4">The sequence shown here is derived from an EMBL/GenBank/DDBJ whole genome shotgun (WGS) entry which is preliminary data.</text>
</comment>
<dbReference type="EMBL" id="JBIMSN010000078">
    <property type="protein sequence ID" value="MFH5230437.1"/>
    <property type="molecule type" value="Genomic_DNA"/>
</dbReference>
<evidence type="ECO:0000313" key="5">
    <source>
        <dbReference type="Proteomes" id="UP001609175"/>
    </source>
</evidence>
<evidence type="ECO:0000313" key="6">
    <source>
        <dbReference type="Proteomes" id="UP001609176"/>
    </source>
</evidence>
<reference evidence="5 6" key="1">
    <citation type="submission" date="2024-10" db="EMBL/GenBank/DDBJ databases">
        <authorList>
            <person name="Riesco R."/>
        </authorList>
    </citation>
    <scope>NUCLEOTIDE SEQUENCE [LARGE SCALE GENOMIC DNA]</scope>
    <source>
        <strain evidence="4 6">NCIMB 15448</strain>
        <strain evidence="2 5">NCIMB 15449</strain>
        <strain evidence="3 7">NCIMB 15450</strain>
    </source>
</reference>
<dbReference type="RefSeq" id="WP_395118288.1">
    <property type="nucleotide sequence ID" value="NZ_JBIMSN010000078.1"/>
</dbReference>
<keyword evidence="1" id="KW-0732">Signal</keyword>
<proteinExistence type="predicted"/>
<dbReference type="Proteomes" id="UP001609219">
    <property type="component" value="Unassembled WGS sequence"/>
</dbReference>
<evidence type="ECO:0000313" key="3">
    <source>
        <dbReference type="EMBL" id="MFH5230437.1"/>
    </source>
</evidence>
<feature type="chain" id="PRO_5045033767" description="Ig-like domain-containing protein" evidence="1">
    <location>
        <begin position="34"/>
        <end position="137"/>
    </location>
</feature>
<gene>
    <name evidence="4" type="ORF">ACHIPV_22870</name>
    <name evidence="2" type="ORF">ACHIPZ_26060</name>
    <name evidence="3" type="ORF">ACHIRB_17920</name>
</gene>
<evidence type="ECO:0000313" key="4">
    <source>
        <dbReference type="EMBL" id="MFH5244695.1"/>
    </source>
</evidence>
<evidence type="ECO:0000256" key="1">
    <source>
        <dbReference type="SAM" id="SignalP"/>
    </source>
</evidence>
<keyword evidence="7" id="KW-1185">Reference proteome</keyword>
<dbReference type="EMBL" id="JBIMSP010000048">
    <property type="protein sequence ID" value="MFH5244695.1"/>
    <property type="molecule type" value="Genomic_DNA"/>
</dbReference>
<dbReference type="EMBL" id="JBIMSO010000131">
    <property type="protein sequence ID" value="MFH5211639.1"/>
    <property type="molecule type" value="Genomic_DNA"/>
</dbReference>
<protein>
    <recommendedName>
        <fullName evidence="8">Ig-like domain-containing protein</fullName>
    </recommendedName>
</protein>
<organism evidence="4 6">
    <name type="scientific">Antrihabitans spumae</name>
    <dbReference type="NCBI Taxonomy" id="3373370"/>
    <lineage>
        <taxon>Bacteria</taxon>
        <taxon>Bacillati</taxon>
        <taxon>Actinomycetota</taxon>
        <taxon>Actinomycetes</taxon>
        <taxon>Mycobacteriales</taxon>
        <taxon>Nocardiaceae</taxon>
        <taxon>Antrihabitans</taxon>
    </lineage>
</organism>
<evidence type="ECO:0000313" key="2">
    <source>
        <dbReference type="EMBL" id="MFH5211639.1"/>
    </source>
</evidence>